<dbReference type="InterPro" id="IPR033305">
    <property type="entry name" value="Hydin-like"/>
</dbReference>
<gene>
    <name evidence="1" type="ORF">TDIB3V08_LOCUS5949</name>
</gene>
<dbReference type="GO" id="GO:0005930">
    <property type="term" value="C:axoneme"/>
    <property type="evidence" value="ECO:0007669"/>
    <property type="project" value="TreeGrafter"/>
</dbReference>
<dbReference type="PANTHER" id="PTHR23053:SF0">
    <property type="entry name" value="HYDROCEPHALUS-INDUCING PROTEIN HOMOLOG"/>
    <property type="match status" value="1"/>
</dbReference>
<dbReference type="PANTHER" id="PTHR23053">
    <property type="entry name" value="DLEC1 DELETED IN LUNG AND ESOPHAGEAL CANCER 1"/>
    <property type="match status" value="1"/>
</dbReference>
<organism evidence="1">
    <name type="scientific">Timema douglasi</name>
    <name type="common">Walking stick</name>
    <dbReference type="NCBI Taxonomy" id="61478"/>
    <lineage>
        <taxon>Eukaryota</taxon>
        <taxon>Metazoa</taxon>
        <taxon>Ecdysozoa</taxon>
        <taxon>Arthropoda</taxon>
        <taxon>Hexapoda</taxon>
        <taxon>Insecta</taxon>
        <taxon>Pterygota</taxon>
        <taxon>Neoptera</taxon>
        <taxon>Polyneoptera</taxon>
        <taxon>Phasmatodea</taxon>
        <taxon>Timematodea</taxon>
        <taxon>Timematoidea</taxon>
        <taxon>Timematidae</taxon>
        <taxon>Timema</taxon>
    </lineage>
</organism>
<dbReference type="GO" id="GO:0003341">
    <property type="term" value="P:cilium movement"/>
    <property type="evidence" value="ECO:0007669"/>
    <property type="project" value="TreeGrafter"/>
</dbReference>
<dbReference type="EMBL" id="OA566979">
    <property type="protein sequence ID" value="CAD7199703.1"/>
    <property type="molecule type" value="Genomic_DNA"/>
</dbReference>
<name>A0A7R8VJH4_TIMDO</name>
<evidence type="ECO:0008006" key="2">
    <source>
        <dbReference type="Google" id="ProtNLM"/>
    </source>
</evidence>
<dbReference type="InterPro" id="IPR013783">
    <property type="entry name" value="Ig-like_fold"/>
</dbReference>
<proteinExistence type="predicted"/>
<sequence length="558" mass="62437">MNAGSHCVFIKDEGKLLFRNVCVGTKFPARLRLYNPTLVPCTLYLSTTITKGAKSTESAFSVTPPKLTISPYTTETLTVTFSPTLMEMYSASFEILIEMPAPAKPVKVIFKLAGEGCIPEVTIVLPKEKGRHGHKLLSFCPTILGDVTTRQFSFTNVGVLPCKVIVELYLNTGSVFSLYPTHETVPKALMLVPNEPVQYTTIVCLNPGQFATFDVQFQPQHISTYEGEVKLFIVDNPFENLSIILTGEGYMEDITLEGLSPERFSHKSLTQKQDGDFELPCYQLDYGFCYINKIQKRNFKMTNRSDSNTYRFEWKPHPNILELQCTIANINLLSPNLGTTAWDDRQKVTSWRKETNPANSNTGSFSSFMSQELSIVKLQEYRLKVVDMEDEPDHEIISGTVRSFSLLVSAVADYTKCSYSTYHIHFKDTLMFQNCVCEFTHTNTGSVPLEYKWIISVDESLPIRPSSAALLRSMELADEGLSQGSTFSRPMSALLPSKEQLFKDTSCERMATAWKRPRPLTGRVSHKVATHLKNFVVNPNVTMGGQCSHVPSGSGCGV</sequence>
<protein>
    <recommendedName>
        <fullName evidence="2">Abnormal spindle-like microcephaly-associated protein ASH domain-containing protein</fullName>
    </recommendedName>
</protein>
<dbReference type="GO" id="GO:1904158">
    <property type="term" value="P:axonemal central apparatus assembly"/>
    <property type="evidence" value="ECO:0007669"/>
    <property type="project" value="TreeGrafter"/>
</dbReference>
<dbReference type="Gene3D" id="2.60.40.10">
    <property type="entry name" value="Immunoglobulins"/>
    <property type="match status" value="2"/>
</dbReference>
<dbReference type="AlphaFoldDB" id="A0A7R8VJH4"/>
<evidence type="ECO:0000313" key="1">
    <source>
        <dbReference type="EMBL" id="CAD7199703.1"/>
    </source>
</evidence>
<reference evidence="1" key="1">
    <citation type="submission" date="2020-11" db="EMBL/GenBank/DDBJ databases">
        <authorList>
            <person name="Tran Van P."/>
        </authorList>
    </citation>
    <scope>NUCLEOTIDE SEQUENCE</scope>
</reference>
<accession>A0A7R8VJH4</accession>